<proteinExistence type="predicted"/>
<gene>
    <name evidence="2" type="primary">ubiG_4</name>
    <name evidence="2" type="ORF">Mal52_41100</name>
</gene>
<dbReference type="RefSeq" id="WP_145378118.1">
    <property type="nucleotide sequence ID" value="NZ_CP036276.1"/>
</dbReference>
<dbReference type="CDD" id="cd02440">
    <property type="entry name" value="AdoMet_MTases"/>
    <property type="match status" value="1"/>
</dbReference>
<protein>
    <submittedName>
        <fullName evidence="2">Ubiquinone biosynthesis O-methyltransferase</fullName>
        <ecNumber evidence="2">2.1.1.222</ecNumber>
    </submittedName>
</protein>
<dbReference type="GO" id="GO:0102208">
    <property type="term" value="F:2-polyprenyl-6-hydroxyphenol methylase activity"/>
    <property type="evidence" value="ECO:0007669"/>
    <property type="project" value="UniProtKB-EC"/>
</dbReference>
<keyword evidence="3" id="KW-1185">Reference proteome</keyword>
<feature type="transmembrane region" description="Helical" evidence="1">
    <location>
        <begin position="303"/>
        <end position="321"/>
    </location>
</feature>
<dbReference type="InterPro" id="IPR029063">
    <property type="entry name" value="SAM-dependent_MTases_sf"/>
</dbReference>
<name>A0A517ZT07_9PLAN</name>
<dbReference type="SUPFAM" id="SSF53335">
    <property type="entry name" value="S-adenosyl-L-methionine-dependent methyltransferases"/>
    <property type="match status" value="1"/>
</dbReference>
<dbReference type="Pfam" id="PF13489">
    <property type="entry name" value="Methyltransf_23"/>
    <property type="match status" value="1"/>
</dbReference>
<keyword evidence="2" id="KW-0808">Transferase</keyword>
<dbReference type="PANTHER" id="PTHR43861">
    <property type="entry name" value="TRANS-ACONITATE 2-METHYLTRANSFERASE-RELATED"/>
    <property type="match status" value="1"/>
</dbReference>
<dbReference type="AlphaFoldDB" id="A0A517ZT07"/>
<dbReference type="EC" id="2.1.1.222" evidence="2"/>
<keyword evidence="1" id="KW-0472">Membrane</keyword>
<evidence type="ECO:0000313" key="2">
    <source>
        <dbReference type="EMBL" id="QDU45616.1"/>
    </source>
</evidence>
<accession>A0A517ZT07</accession>
<keyword evidence="2" id="KW-0830">Ubiquinone</keyword>
<dbReference type="Proteomes" id="UP000319383">
    <property type="component" value="Chromosome"/>
</dbReference>
<evidence type="ECO:0000256" key="1">
    <source>
        <dbReference type="SAM" id="Phobius"/>
    </source>
</evidence>
<dbReference type="Gene3D" id="3.40.50.150">
    <property type="entry name" value="Vaccinia Virus protein VP39"/>
    <property type="match status" value="1"/>
</dbReference>
<sequence length="343" mass="38125">MQPSLYSLKVTQVDPQAAGVVETPACPVCENTSAVPTFSIEGFSQKVVNCSRCGLGSQSPLPSEEEIRTFYPHEYYGDSGEKFRTFVETMIRLVAARQARAIASGLPPGARILDVGCGRGMLLRAMAIRGHEAHGVENNSEATKGIDPRIHVRIENQLADVEYPSDYFDRVIIWHVLEHLPNPKETLQEAHRILKPGGDIIVAVPNYSSIQARWAGPAWFHLDLPRHLYHFPVSALKTILENCGFTCRAEHHFSLRQNPFGWLQSILNQYDTLPKNSLYELLHRRGAGTGELLGFWGRFRLKTMFLLGMPFATIMAVVAALCRKGATVHVVATALPPVEETQS</sequence>
<keyword evidence="2" id="KW-0489">Methyltransferase</keyword>
<reference evidence="2 3" key="1">
    <citation type="submission" date="2019-02" db="EMBL/GenBank/DDBJ databases">
        <title>Deep-cultivation of Planctomycetes and their phenomic and genomic characterization uncovers novel biology.</title>
        <authorList>
            <person name="Wiegand S."/>
            <person name="Jogler M."/>
            <person name="Boedeker C."/>
            <person name="Pinto D."/>
            <person name="Vollmers J."/>
            <person name="Rivas-Marin E."/>
            <person name="Kohn T."/>
            <person name="Peeters S.H."/>
            <person name="Heuer A."/>
            <person name="Rast P."/>
            <person name="Oberbeckmann S."/>
            <person name="Bunk B."/>
            <person name="Jeske O."/>
            <person name="Meyerdierks A."/>
            <person name="Storesund J.E."/>
            <person name="Kallscheuer N."/>
            <person name="Luecker S."/>
            <person name="Lage O.M."/>
            <person name="Pohl T."/>
            <person name="Merkel B.J."/>
            <person name="Hornburger P."/>
            <person name="Mueller R.-W."/>
            <person name="Bruemmer F."/>
            <person name="Labrenz M."/>
            <person name="Spormann A.M."/>
            <person name="Op den Camp H."/>
            <person name="Overmann J."/>
            <person name="Amann R."/>
            <person name="Jetten M.S.M."/>
            <person name="Mascher T."/>
            <person name="Medema M.H."/>
            <person name="Devos D.P."/>
            <person name="Kaster A.-K."/>
            <person name="Ovreas L."/>
            <person name="Rohde M."/>
            <person name="Galperin M.Y."/>
            <person name="Jogler C."/>
        </authorList>
    </citation>
    <scope>NUCLEOTIDE SEQUENCE [LARGE SCALE GENOMIC DNA]</scope>
    <source>
        <strain evidence="2 3">Mal52</strain>
    </source>
</reference>
<dbReference type="KEGG" id="sdyn:Mal52_41100"/>
<organism evidence="2 3">
    <name type="scientific">Symmachiella dynata</name>
    <dbReference type="NCBI Taxonomy" id="2527995"/>
    <lineage>
        <taxon>Bacteria</taxon>
        <taxon>Pseudomonadati</taxon>
        <taxon>Planctomycetota</taxon>
        <taxon>Planctomycetia</taxon>
        <taxon>Planctomycetales</taxon>
        <taxon>Planctomycetaceae</taxon>
        <taxon>Symmachiella</taxon>
    </lineage>
</organism>
<dbReference type="EMBL" id="CP036276">
    <property type="protein sequence ID" value="QDU45616.1"/>
    <property type="molecule type" value="Genomic_DNA"/>
</dbReference>
<keyword evidence="1" id="KW-0812">Transmembrane</keyword>
<evidence type="ECO:0000313" key="3">
    <source>
        <dbReference type="Proteomes" id="UP000319383"/>
    </source>
</evidence>
<dbReference type="GO" id="GO:0032259">
    <property type="term" value="P:methylation"/>
    <property type="evidence" value="ECO:0007669"/>
    <property type="project" value="UniProtKB-KW"/>
</dbReference>
<keyword evidence="1" id="KW-1133">Transmembrane helix</keyword>